<gene>
    <name evidence="4" type="ORF">Mal4_45530</name>
</gene>
<keyword evidence="5" id="KW-1185">Reference proteome</keyword>
<reference evidence="4 5" key="1">
    <citation type="submission" date="2019-02" db="EMBL/GenBank/DDBJ databases">
        <title>Deep-cultivation of Planctomycetes and their phenomic and genomic characterization uncovers novel biology.</title>
        <authorList>
            <person name="Wiegand S."/>
            <person name="Jogler M."/>
            <person name="Boedeker C."/>
            <person name="Pinto D."/>
            <person name="Vollmers J."/>
            <person name="Rivas-Marin E."/>
            <person name="Kohn T."/>
            <person name="Peeters S.H."/>
            <person name="Heuer A."/>
            <person name="Rast P."/>
            <person name="Oberbeckmann S."/>
            <person name="Bunk B."/>
            <person name="Jeske O."/>
            <person name="Meyerdierks A."/>
            <person name="Storesund J.E."/>
            <person name="Kallscheuer N."/>
            <person name="Luecker S."/>
            <person name="Lage O.M."/>
            <person name="Pohl T."/>
            <person name="Merkel B.J."/>
            <person name="Hornburger P."/>
            <person name="Mueller R.-W."/>
            <person name="Bruemmer F."/>
            <person name="Labrenz M."/>
            <person name="Spormann A.M."/>
            <person name="Op den Camp H."/>
            <person name="Overmann J."/>
            <person name="Amann R."/>
            <person name="Jetten M.S.M."/>
            <person name="Mascher T."/>
            <person name="Medema M.H."/>
            <person name="Devos D.P."/>
            <person name="Kaster A.-K."/>
            <person name="Ovreas L."/>
            <person name="Rohde M."/>
            <person name="Galperin M.Y."/>
            <person name="Jogler C."/>
        </authorList>
    </citation>
    <scope>NUCLEOTIDE SEQUENCE [LARGE SCALE GENOMIC DNA]</scope>
    <source>
        <strain evidence="4 5">Mal4</strain>
    </source>
</reference>
<organism evidence="4 5">
    <name type="scientific">Maioricimonas rarisocia</name>
    <dbReference type="NCBI Taxonomy" id="2528026"/>
    <lineage>
        <taxon>Bacteria</taxon>
        <taxon>Pseudomonadati</taxon>
        <taxon>Planctomycetota</taxon>
        <taxon>Planctomycetia</taxon>
        <taxon>Planctomycetales</taxon>
        <taxon>Planctomycetaceae</taxon>
        <taxon>Maioricimonas</taxon>
    </lineage>
</organism>
<dbReference type="InterPro" id="IPR014729">
    <property type="entry name" value="Rossmann-like_a/b/a_fold"/>
</dbReference>
<dbReference type="PANTHER" id="PTHR46268:SF6">
    <property type="entry name" value="UNIVERSAL STRESS PROTEIN UP12"/>
    <property type="match status" value="1"/>
</dbReference>
<dbReference type="RefSeq" id="WP_145371319.1">
    <property type="nucleotide sequence ID" value="NZ_CP036275.1"/>
</dbReference>
<evidence type="ECO:0000313" key="4">
    <source>
        <dbReference type="EMBL" id="QDU40198.1"/>
    </source>
</evidence>
<evidence type="ECO:0000313" key="5">
    <source>
        <dbReference type="Proteomes" id="UP000320496"/>
    </source>
</evidence>
<dbReference type="InterPro" id="IPR006016">
    <property type="entry name" value="UspA"/>
</dbReference>
<feature type="domain" description="UspA" evidence="3">
    <location>
        <begin position="154"/>
        <end position="293"/>
    </location>
</feature>
<dbReference type="EMBL" id="CP036275">
    <property type="protein sequence ID" value="QDU40198.1"/>
    <property type="molecule type" value="Genomic_DNA"/>
</dbReference>
<protein>
    <submittedName>
        <fullName evidence="4">Universal stress protein</fullName>
    </submittedName>
</protein>
<dbReference type="AlphaFoldDB" id="A0A517ZCI3"/>
<dbReference type="CDD" id="cd00293">
    <property type="entry name" value="USP-like"/>
    <property type="match status" value="2"/>
</dbReference>
<dbReference type="PANTHER" id="PTHR46268">
    <property type="entry name" value="STRESS RESPONSE PROTEIN NHAX"/>
    <property type="match status" value="1"/>
</dbReference>
<dbReference type="Proteomes" id="UP000320496">
    <property type="component" value="Chromosome"/>
</dbReference>
<dbReference type="SUPFAM" id="SSF52402">
    <property type="entry name" value="Adenine nucleotide alpha hydrolases-like"/>
    <property type="match status" value="2"/>
</dbReference>
<feature type="coiled-coil region" evidence="2">
    <location>
        <begin position="43"/>
        <end position="70"/>
    </location>
</feature>
<feature type="domain" description="UspA" evidence="3">
    <location>
        <begin position="2"/>
        <end position="141"/>
    </location>
</feature>
<dbReference type="PRINTS" id="PR01438">
    <property type="entry name" value="UNVRSLSTRESS"/>
</dbReference>
<accession>A0A517ZCI3</accession>
<sequence>MKILLATDGSSHAQAAESLLQALPVPADSELSLISVLEAPPWRSEAASEHAALRQELAGYRREVEERLDREVGALQSRFASVTSEVREGHVVEQICAAAGEQNANLIVAGARGGSRIPRWLVGGTTDKLARHAPCDVLVVRPGEKDGATPNTLRRILVAIDGSPSSRGAVERLASLPLEDDCEVIVFQVLAVVRSFRMDILEESSDLWEAERRQAHEDLAWAAERLRNVTPNVKTVLHEAEYVSDEILTLAQQKSVDLIVVGHQGRSRVTQFLLGSVSAAVLRHAGCSVWIVRSEEPATA</sequence>
<dbReference type="Gene3D" id="3.40.50.620">
    <property type="entry name" value="HUPs"/>
    <property type="match status" value="2"/>
</dbReference>
<dbReference type="OrthoDB" id="6368426at2"/>
<dbReference type="InterPro" id="IPR006015">
    <property type="entry name" value="Universal_stress_UspA"/>
</dbReference>
<dbReference type="KEGG" id="mri:Mal4_45530"/>
<name>A0A517ZCI3_9PLAN</name>
<evidence type="ECO:0000256" key="1">
    <source>
        <dbReference type="ARBA" id="ARBA00008791"/>
    </source>
</evidence>
<proteinExistence type="inferred from homology"/>
<comment type="similarity">
    <text evidence="1">Belongs to the universal stress protein A family.</text>
</comment>
<evidence type="ECO:0000256" key="2">
    <source>
        <dbReference type="SAM" id="Coils"/>
    </source>
</evidence>
<evidence type="ECO:0000259" key="3">
    <source>
        <dbReference type="Pfam" id="PF00582"/>
    </source>
</evidence>
<keyword evidence="2" id="KW-0175">Coiled coil</keyword>
<dbReference type="Pfam" id="PF00582">
    <property type="entry name" value="Usp"/>
    <property type="match status" value="2"/>
</dbReference>